<dbReference type="GeneID" id="85464380"/>
<comment type="caution">
    <text evidence="1">The sequence shown here is derived from an EMBL/GenBank/DDBJ whole genome shotgun (WGS) entry which is preliminary data.</text>
</comment>
<dbReference type="AlphaFoldDB" id="A0AAJ0AEZ0"/>
<dbReference type="Proteomes" id="UP001224890">
    <property type="component" value="Unassembled WGS sequence"/>
</dbReference>
<reference evidence="1" key="1">
    <citation type="submission" date="2021-06" db="EMBL/GenBank/DDBJ databases">
        <title>Comparative genomics, transcriptomics and evolutionary studies reveal genomic signatures of adaptation to plant cell wall in hemibiotrophic fungi.</title>
        <authorList>
            <consortium name="DOE Joint Genome Institute"/>
            <person name="Baroncelli R."/>
            <person name="Diaz J.F."/>
            <person name="Benocci T."/>
            <person name="Peng M."/>
            <person name="Battaglia E."/>
            <person name="Haridas S."/>
            <person name="Andreopoulos W."/>
            <person name="Labutti K."/>
            <person name="Pangilinan J."/>
            <person name="Floch G.L."/>
            <person name="Makela M.R."/>
            <person name="Henrissat B."/>
            <person name="Grigoriev I.V."/>
            <person name="Crouch J.A."/>
            <person name="De Vries R.P."/>
            <person name="Sukno S.A."/>
            <person name="Thon M.R."/>
        </authorList>
    </citation>
    <scope>NUCLEOTIDE SEQUENCE</scope>
    <source>
        <strain evidence="1">CBS 193.32</strain>
    </source>
</reference>
<proteinExistence type="predicted"/>
<dbReference type="RefSeq" id="XP_060426068.1">
    <property type="nucleotide sequence ID" value="XM_060579854.1"/>
</dbReference>
<keyword evidence="2" id="KW-1185">Reference proteome</keyword>
<sequence length="86" mass="9828">MALRMSMSSRLRQPSFLARTITGTRRWFRASARRRSTLTRNDTLVAFVIWSVFGTLYEFTDVPRPVSGSTSAAVCSPSISQRYCFR</sequence>
<evidence type="ECO:0000313" key="2">
    <source>
        <dbReference type="Proteomes" id="UP001224890"/>
    </source>
</evidence>
<dbReference type="EMBL" id="JAHMHR010000041">
    <property type="protein sequence ID" value="KAK1672065.1"/>
    <property type="molecule type" value="Genomic_DNA"/>
</dbReference>
<name>A0AAJ0AEZ0_9PEZI</name>
<gene>
    <name evidence="1" type="ORF">BDP55DRAFT_731753</name>
</gene>
<evidence type="ECO:0000313" key="1">
    <source>
        <dbReference type="EMBL" id="KAK1672065.1"/>
    </source>
</evidence>
<accession>A0AAJ0AEZ0</accession>
<protein>
    <submittedName>
        <fullName evidence="1">Uncharacterized protein</fullName>
    </submittedName>
</protein>
<organism evidence="1 2">
    <name type="scientific">Colletotrichum godetiae</name>
    <dbReference type="NCBI Taxonomy" id="1209918"/>
    <lineage>
        <taxon>Eukaryota</taxon>
        <taxon>Fungi</taxon>
        <taxon>Dikarya</taxon>
        <taxon>Ascomycota</taxon>
        <taxon>Pezizomycotina</taxon>
        <taxon>Sordariomycetes</taxon>
        <taxon>Hypocreomycetidae</taxon>
        <taxon>Glomerellales</taxon>
        <taxon>Glomerellaceae</taxon>
        <taxon>Colletotrichum</taxon>
        <taxon>Colletotrichum acutatum species complex</taxon>
    </lineage>
</organism>